<dbReference type="AlphaFoldDB" id="A0A397VSD7"/>
<dbReference type="InterPro" id="IPR000210">
    <property type="entry name" value="BTB/POZ_dom"/>
</dbReference>
<dbReference type="EMBL" id="QKWP01000174">
    <property type="protein sequence ID" value="RIB25454.1"/>
    <property type="molecule type" value="Genomic_DNA"/>
</dbReference>
<dbReference type="Gene3D" id="3.30.710.10">
    <property type="entry name" value="Potassium Channel Kv1.1, Chain A"/>
    <property type="match status" value="1"/>
</dbReference>
<accession>A0A397VSD7</accession>
<sequence>MISYQFSELSSDSSNNSTTNDPHDTLIEIYDQGSNNVKVFNAHSSVLCSRCEYFKIALSDKWAKKDDNMYKLRLEISCDAFEIIFKGICNGAIILNNLNVIISVELLLASDILLLHDFLDFLKIKLLEEDKANWRHNEIVYALKATYRISSLQELYLVCQDLVVETPSILFESSEFSSIDEELLIDLLKLDRICESELIIFNKLIEWGIANTPNYDTISDKTSQLNALGVTIEEGLQQIRYNSIKDLKDLIHEYGQILPKSDVMYKLPSRNNYNNYTVEPRVFSNRFTGLIAAWIDRKDPVKVQYTSVNNPFRFRHVFRMNDRSNFSSRHYRFHHHSNKLPTIRCHEGPSLMIMKIKNSGKFIGAYNPMQWKQGSGRCCGSTSESFIFSCDDKFGSNYRLSRVQNFEHAVCLVSDFGGLLNFGEDLMFTFDKENVRCKIKTKFYEPLTLPEGIYEIDEWNVYKVRRKDDQPMSIMTTKMINTSFESNIIDKDFFRYISTWIDKKDPKKDLYLKSNTPFQFTPIFRMNDHSAFYPKQFYNQSTNRLLPTMKCHHEPSLMLMKLKYSGRVIGAYNPLDWKYGIYRYYPTDIEYRSTSDSFIFSYEVDSQNETNYRLCRVVNFDKAIGSEKIITNRKDLNGLILRFGNDLHFSHNGGTRPNSPSYVYCRIEKNGSYEQPPILPAGFYEIDQWEIYRVSKKDQTEQEFSDTD</sequence>
<dbReference type="Proteomes" id="UP000266673">
    <property type="component" value="Unassembled WGS sequence"/>
</dbReference>
<keyword evidence="5" id="KW-1185">Reference proteome</keyword>
<dbReference type="PROSITE" id="PS51886">
    <property type="entry name" value="TLDC"/>
    <property type="match status" value="1"/>
</dbReference>
<comment type="caution">
    <text evidence="4">The sequence shown here is derived from an EMBL/GenBank/DDBJ whole genome shotgun (WGS) entry which is preliminary data.</text>
</comment>
<feature type="domain" description="BTB" evidence="2">
    <location>
        <begin position="23"/>
        <end position="97"/>
    </location>
</feature>
<dbReference type="CDD" id="cd18186">
    <property type="entry name" value="BTB_POZ_ZBTB_KLHL-like"/>
    <property type="match status" value="1"/>
</dbReference>
<dbReference type="InterPro" id="IPR011705">
    <property type="entry name" value="BACK"/>
</dbReference>
<name>A0A397VSD7_9GLOM</name>
<evidence type="ECO:0000259" key="2">
    <source>
        <dbReference type="PROSITE" id="PS50097"/>
    </source>
</evidence>
<protein>
    <recommendedName>
        <fullName evidence="6">BTB domain-containing protein</fullName>
    </recommendedName>
</protein>
<dbReference type="InterPro" id="IPR011333">
    <property type="entry name" value="SKP1/BTB/POZ_sf"/>
</dbReference>
<reference evidence="4 5" key="1">
    <citation type="submission" date="2018-06" db="EMBL/GenBank/DDBJ databases">
        <title>Comparative genomics reveals the genomic features of Rhizophagus irregularis, R. cerebriforme, R. diaphanum and Gigaspora rosea, and their symbiotic lifestyle signature.</title>
        <authorList>
            <person name="Morin E."/>
            <person name="San Clemente H."/>
            <person name="Chen E.C.H."/>
            <person name="De La Providencia I."/>
            <person name="Hainaut M."/>
            <person name="Kuo A."/>
            <person name="Kohler A."/>
            <person name="Murat C."/>
            <person name="Tang N."/>
            <person name="Roy S."/>
            <person name="Loubradou J."/>
            <person name="Henrissat B."/>
            <person name="Grigoriev I.V."/>
            <person name="Corradi N."/>
            <person name="Roux C."/>
            <person name="Martin F.M."/>
        </authorList>
    </citation>
    <scope>NUCLEOTIDE SEQUENCE [LARGE SCALE GENOMIC DNA]</scope>
    <source>
        <strain evidence="4 5">DAOM 194757</strain>
    </source>
</reference>
<gene>
    <name evidence="4" type="ORF">C2G38_2165893</name>
</gene>
<evidence type="ECO:0000313" key="4">
    <source>
        <dbReference type="EMBL" id="RIB25454.1"/>
    </source>
</evidence>
<evidence type="ECO:0000313" key="5">
    <source>
        <dbReference type="Proteomes" id="UP000266673"/>
    </source>
</evidence>
<dbReference type="Pfam" id="PF00651">
    <property type="entry name" value="BTB"/>
    <property type="match status" value="1"/>
</dbReference>
<dbReference type="PROSITE" id="PS50097">
    <property type="entry name" value="BTB"/>
    <property type="match status" value="1"/>
</dbReference>
<feature type="region of interest" description="Disordered" evidence="1">
    <location>
        <begin position="1"/>
        <end position="20"/>
    </location>
</feature>
<proteinExistence type="predicted"/>
<evidence type="ECO:0000256" key="1">
    <source>
        <dbReference type="SAM" id="MobiDB-lite"/>
    </source>
</evidence>
<feature type="domain" description="TLDc" evidence="3">
    <location>
        <begin position="487"/>
        <end position="695"/>
    </location>
</feature>
<evidence type="ECO:0000259" key="3">
    <source>
        <dbReference type="PROSITE" id="PS51886"/>
    </source>
</evidence>
<dbReference type="OrthoDB" id="2381294at2759"/>
<organism evidence="4 5">
    <name type="scientific">Gigaspora rosea</name>
    <dbReference type="NCBI Taxonomy" id="44941"/>
    <lineage>
        <taxon>Eukaryota</taxon>
        <taxon>Fungi</taxon>
        <taxon>Fungi incertae sedis</taxon>
        <taxon>Mucoromycota</taxon>
        <taxon>Glomeromycotina</taxon>
        <taxon>Glomeromycetes</taxon>
        <taxon>Diversisporales</taxon>
        <taxon>Gigasporaceae</taxon>
        <taxon>Gigaspora</taxon>
    </lineage>
</organism>
<dbReference type="InterPro" id="IPR006571">
    <property type="entry name" value="TLDc_dom"/>
</dbReference>
<evidence type="ECO:0008006" key="6">
    <source>
        <dbReference type="Google" id="ProtNLM"/>
    </source>
</evidence>
<feature type="compositionally biased region" description="Low complexity" evidence="1">
    <location>
        <begin position="10"/>
        <end position="20"/>
    </location>
</feature>
<dbReference type="SUPFAM" id="SSF54695">
    <property type="entry name" value="POZ domain"/>
    <property type="match status" value="1"/>
</dbReference>
<dbReference type="Pfam" id="PF07707">
    <property type="entry name" value="BACK"/>
    <property type="match status" value="1"/>
</dbReference>